<name>A0AAD7FRS2_MYCRO</name>
<evidence type="ECO:0008006" key="3">
    <source>
        <dbReference type="Google" id="ProtNLM"/>
    </source>
</evidence>
<organism evidence="1 2">
    <name type="scientific">Mycena rosella</name>
    <name type="common">Pink bonnet</name>
    <name type="synonym">Agaricus rosellus</name>
    <dbReference type="NCBI Taxonomy" id="1033263"/>
    <lineage>
        <taxon>Eukaryota</taxon>
        <taxon>Fungi</taxon>
        <taxon>Dikarya</taxon>
        <taxon>Basidiomycota</taxon>
        <taxon>Agaricomycotina</taxon>
        <taxon>Agaricomycetes</taxon>
        <taxon>Agaricomycetidae</taxon>
        <taxon>Agaricales</taxon>
        <taxon>Marasmiineae</taxon>
        <taxon>Mycenaceae</taxon>
        <taxon>Mycena</taxon>
    </lineage>
</organism>
<dbReference type="Gene3D" id="3.30.710.10">
    <property type="entry name" value="Potassium Channel Kv1.1, Chain A"/>
    <property type="match status" value="1"/>
</dbReference>
<dbReference type="InterPro" id="IPR011333">
    <property type="entry name" value="SKP1/BTB/POZ_sf"/>
</dbReference>
<evidence type="ECO:0000313" key="1">
    <source>
        <dbReference type="EMBL" id="KAJ7634046.1"/>
    </source>
</evidence>
<gene>
    <name evidence="1" type="ORF">B0H17DRAFT_961498</name>
</gene>
<proteinExistence type="predicted"/>
<protein>
    <recommendedName>
        <fullName evidence="3">BTB domain-containing protein</fullName>
    </recommendedName>
</protein>
<sequence>MDIDNIDGTEQGLTRADGLWFDDCSLIIQAETTIFRISREFLAIHSPIFRDMLSLPTPRDAERMDGCPLVCLPDSAEDVTVFLKALLYYDFFEPYPAATTYPILSGVLRMSHKYEVDALRNRALTQLSQFHPTTLVGWEEFAGKRGSCTWLTHPPSVLIAIVALARQLSIDWILPSAFYLVCEFTPERLILLESDDVELSSDDKVWCVTACRLLETTSVTRILDFLWSPTHINGCEARRACADARVYARRAAEAWRDRAADEAAIMPLDLWTDATGWNGLKVCDVCLSAMKIAHQEAKQAIWDRLPEMFGLPEWPELEKMKAQAFK</sequence>
<reference evidence="1" key="1">
    <citation type="submission" date="2023-03" db="EMBL/GenBank/DDBJ databases">
        <title>Massive genome expansion in bonnet fungi (Mycena s.s.) driven by repeated elements and novel gene families across ecological guilds.</title>
        <authorList>
            <consortium name="Lawrence Berkeley National Laboratory"/>
            <person name="Harder C.B."/>
            <person name="Miyauchi S."/>
            <person name="Viragh M."/>
            <person name="Kuo A."/>
            <person name="Thoen E."/>
            <person name="Andreopoulos B."/>
            <person name="Lu D."/>
            <person name="Skrede I."/>
            <person name="Drula E."/>
            <person name="Henrissat B."/>
            <person name="Morin E."/>
            <person name="Kohler A."/>
            <person name="Barry K."/>
            <person name="LaButti K."/>
            <person name="Morin E."/>
            <person name="Salamov A."/>
            <person name="Lipzen A."/>
            <person name="Mereny Z."/>
            <person name="Hegedus B."/>
            <person name="Baldrian P."/>
            <person name="Stursova M."/>
            <person name="Weitz H."/>
            <person name="Taylor A."/>
            <person name="Grigoriev I.V."/>
            <person name="Nagy L.G."/>
            <person name="Martin F."/>
            <person name="Kauserud H."/>
        </authorList>
    </citation>
    <scope>NUCLEOTIDE SEQUENCE</scope>
    <source>
        <strain evidence="1">CBHHK067</strain>
    </source>
</reference>
<evidence type="ECO:0000313" key="2">
    <source>
        <dbReference type="Proteomes" id="UP001221757"/>
    </source>
</evidence>
<dbReference type="AlphaFoldDB" id="A0AAD7FRS2"/>
<dbReference type="Proteomes" id="UP001221757">
    <property type="component" value="Unassembled WGS sequence"/>
</dbReference>
<accession>A0AAD7FRS2</accession>
<dbReference type="EMBL" id="JARKIE010000475">
    <property type="protein sequence ID" value="KAJ7634046.1"/>
    <property type="molecule type" value="Genomic_DNA"/>
</dbReference>
<keyword evidence="2" id="KW-1185">Reference proteome</keyword>
<comment type="caution">
    <text evidence="1">The sequence shown here is derived from an EMBL/GenBank/DDBJ whole genome shotgun (WGS) entry which is preliminary data.</text>
</comment>